<proteinExistence type="predicted"/>
<sequence length="93" mass="10380">MMGYGGMMGYAFGNGFGNSFGNGIGSTVNLWWALGLGLLRVLLVVGIIILVVRMFKRNNNSYSSNKAIEILKQRYAVGEINEEEYKKKLEVLR</sequence>
<dbReference type="Proteomes" id="UP000694308">
    <property type="component" value="Unassembled WGS sequence"/>
</dbReference>
<comment type="caution">
    <text evidence="3">The sequence shown here is derived from an EMBL/GenBank/DDBJ whole genome shotgun (WGS) entry which is preliminary data.</text>
</comment>
<keyword evidence="1" id="KW-1133">Transmembrane helix</keyword>
<evidence type="ECO:0000313" key="4">
    <source>
        <dbReference type="Proteomes" id="UP000694308"/>
    </source>
</evidence>
<feature type="domain" description="SHOCT" evidence="2">
    <location>
        <begin position="67"/>
        <end position="92"/>
    </location>
</feature>
<dbReference type="RefSeq" id="WP_218322899.1">
    <property type="nucleotide sequence ID" value="NZ_JAEEGC010000137.1"/>
</dbReference>
<protein>
    <submittedName>
        <fullName evidence="3">SHOCT domain-containing protein</fullName>
    </submittedName>
</protein>
<dbReference type="Pfam" id="PF09851">
    <property type="entry name" value="SHOCT"/>
    <property type="match status" value="1"/>
</dbReference>
<feature type="transmembrane region" description="Helical" evidence="1">
    <location>
        <begin position="30"/>
        <end position="52"/>
    </location>
</feature>
<keyword evidence="1" id="KW-0472">Membrane</keyword>
<dbReference type="EMBL" id="JAEEGC010000137">
    <property type="protein sequence ID" value="MBV7275856.1"/>
    <property type="molecule type" value="Genomic_DNA"/>
</dbReference>
<name>A0A949WT71_9CLOT</name>
<keyword evidence="4" id="KW-1185">Reference proteome</keyword>
<dbReference type="AlphaFoldDB" id="A0A949WT71"/>
<dbReference type="InterPro" id="IPR018649">
    <property type="entry name" value="SHOCT"/>
</dbReference>
<keyword evidence="1" id="KW-0812">Transmembrane</keyword>
<evidence type="ECO:0000256" key="1">
    <source>
        <dbReference type="SAM" id="Phobius"/>
    </source>
</evidence>
<organism evidence="3 4">
    <name type="scientific">Clostridium thailandense</name>
    <dbReference type="NCBI Taxonomy" id="2794346"/>
    <lineage>
        <taxon>Bacteria</taxon>
        <taxon>Bacillati</taxon>
        <taxon>Bacillota</taxon>
        <taxon>Clostridia</taxon>
        <taxon>Eubacteriales</taxon>
        <taxon>Clostridiaceae</taxon>
        <taxon>Clostridium</taxon>
    </lineage>
</organism>
<gene>
    <name evidence="3" type="ORF">I6U48_23455</name>
</gene>
<evidence type="ECO:0000259" key="2">
    <source>
        <dbReference type="Pfam" id="PF09851"/>
    </source>
</evidence>
<reference evidence="3" key="1">
    <citation type="submission" date="2020-12" db="EMBL/GenBank/DDBJ databases">
        <title>Clostridium thailandense sp. nov., a novel acetogenic bacterium isolated from peat land soil in Thailand.</title>
        <authorList>
            <person name="Chaikitkaew S."/>
            <person name="Birkeland N.K."/>
        </authorList>
    </citation>
    <scope>NUCLEOTIDE SEQUENCE</scope>
    <source>
        <strain evidence="3">PL3</strain>
    </source>
</reference>
<evidence type="ECO:0000313" key="3">
    <source>
        <dbReference type="EMBL" id="MBV7275856.1"/>
    </source>
</evidence>
<accession>A0A949WT71</accession>